<dbReference type="Proteomes" id="UP000016504">
    <property type="component" value="Unassembled WGS sequence"/>
</dbReference>
<name>U1UX64_9PSED</name>
<dbReference type="AlphaFoldDB" id="U1UX64"/>
<protein>
    <recommendedName>
        <fullName evidence="3">Bacterial CdiA-CT RNAse A domain-containing protein</fullName>
    </recommendedName>
</protein>
<evidence type="ECO:0000313" key="1">
    <source>
        <dbReference type="EMBL" id="ERH60873.1"/>
    </source>
</evidence>
<dbReference type="EMBL" id="AVQG01000003">
    <property type="protein sequence ID" value="ERH60873.1"/>
    <property type="molecule type" value="Genomic_DNA"/>
</dbReference>
<gene>
    <name evidence="1" type="ORF">O204_17030</name>
</gene>
<comment type="caution">
    <text evidence="1">The sequence shown here is derived from an EMBL/GenBank/DDBJ whole genome shotgun (WGS) entry which is preliminary data.</text>
</comment>
<organism evidence="1 2">
    <name type="scientific">Pseudomonas simiae</name>
    <dbReference type="NCBI Taxonomy" id="321846"/>
    <lineage>
        <taxon>Bacteria</taxon>
        <taxon>Pseudomonadati</taxon>
        <taxon>Pseudomonadota</taxon>
        <taxon>Gammaproteobacteria</taxon>
        <taxon>Pseudomonadales</taxon>
        <taxon>Pseudomonadaceae</taxon>
        <taxon>Pseudomonas</taxon>
    </lineage>
</organism>
<evidence type="ECO:0000313" key="2">
    <source>
        <dbReference type="Proteomes" id="UP000016504"/>
    </source>
</evidence>
<proteinExistence type="predicted"/>
<reference evidence="1 2" key="1">
    <citation type="submission" date="2013-08" db="EMBL/GenBank/DDBJ databases">
        <title>Biodegradation of aromatic compounds in biofilm forming Pseudomonas isolated from sewage sludge.</title>
        <authorList>
            <person name="Qureshi A."/>
            <person name="Ghosh S."/>
            <person name="Khardenavis A.A."/>
            <person name="Kapley A."/>
            <person name="Purohit H.J."/>
        </authorList>
    </citation>
    <scope>NUCLEOTIDE SEQUENCE [LARGE SCALE GENOMIC DNA]</scope>
    <source>
        <strain evidence="1 2">EGD-AQ6</strain>
    </source>
</reference>
<sequence>MTEHYHYSEKLEPVQVDLNAQTTEQFTKNYAQTTLNTYELTDEQAQEIYNAGVGTGNAYDGNWVPARVAHINGEVVIRLKLRDTTAYTVLPFTR</sequence>
<evidence type="ECO:0008006" key="3">
    <source>
        <dbReference type="Google" id="ProtNLM"/>
    </source>
</evidence>
<accession>U1UX64</accession>
<dbReference type="RefSeq" id="WP_021491142.1">
    <property type="nucleotide sequence ID" value="NZ_AVQG01000003.1"/>
</dbReference>